<dbReference type="EMBL" id="JBHRYQ010000001">
    <property type="protein sequence ID" value="MFC3811717.1"/>
    <property type="molecule type" value="Genomic_DNA"/>
</dbReference>
<accession>A0ABV7Z0B0</accession>
<sequence length="258" mass="29464">MKKILVLILILQSLNSCKDDKTSTVSAPKNSSNIIDQVDFSTISDEQIEFIKSQKDILYSKNLEKKDFDKFANEYETKLKSPMAFTFEKYSKGMQRLTMENNEARMSLTLDDKVFSKDAISLVEKIRDLLNNSGDEKSFEKNFKEARKLILENNKISANEKKLFTIKLDFLKEIASTSTSNARLKNITEGPKCKWYQWGCVFYMTTAQVPVIFGIWAANDLLGNYQLSLLVSEYGLDYIAECCGFCGCNCPDGCPRWV</sequence>
<organism evidence="1 2">
    <name type="scientific">Lacihabitans lacunae</name>
    <dbReference type="NCBI Taxonomy" id="1028214"/>
    <lineage>
        <taxon>Bacteria</taxon>
        <taxon>Pseudomonadati</taxon>
        <taxon>Bacteroidota</taxon>
        <taxon>Cytophagia</taxon>
        <taxon>Cytophagales</taxon>
        <taxon>Leadbetterellaceae</taxon>
        <taxon>Lacihabitans</taxon>
    </lineage>
</organism>
<protein>
    <recommendedName>
        <fullName evidence="3">DUF3347 domain-containing protein</fullName>
    </recommendedName>
</protein>
<reference evidence="2" key="1">
    <citation type="journal article" date="2019" name="Int. J. Syst. Evol. Microbiol.">
        <title>The Global Catalogue of Microorganisms (GCM) 10K type strain sequencing project: providing services to taxonomists for standard genome sequencing and annotation.</title>
        <authorList>
            <consortium name="The Broad Institute Genomics Platform"/>
            <consortium name="The Broad Institute Genome Sequencing Center for Infectious Disease"/>
            <person name="Wu L."/>
            <person name="Ma J."/>
        </authorList>
    </citation>
    <scope>NUCLEOTIDE SEQUENCE [LARGE SCALE GENOMIC DNA]</scope>
    <source>
        <strain evidence="2">CECT 7956</strain>
    </source>
</reference>
<gene>
    <name evidence="1" type="ORF">ACFOOI_13725</name>
</gene>
<dbReference type="RefSeq" id="WP_379838556.1">
    <property type="nucleotide sequence ID" value="NZ_JBHRYQ010000001.1"/>
</dbReference>
<evidence type="ECO:0000313" key="2">
    <source>
        <dbReference type="Proteomes" id="UP001595616"/>
    </source>
</evidence>
<proteinExistence type="predicted"/>
<evidence type="ECO:0000313" key="1">
    <source>
        <dbReference type="EMBL" id="MFC3811717.1"/>
    </source>
</evidence>
<evidence type="ECO:0008006" key="3">
    <source>
        <dbReference type="Google" id="ProtNLM"/>
    </source>
</evidence>
<comment type="caution">
    <text evidence="1">The sequence shown here is derived from an EMBL/GenBank/DDBJ whole genome shotgun (WGS) entry which is preliminary data.</text>
</comment>
<dbReference type="Proteomes" id="UP001595616">
    <property type="component" value="Unassembled WGS sequence"/>
</dbReference>
<keyword evidence="2" id="KW-1185">Reference proteome</keyword>
<name>A0ABV7Z0B0_9BACT</name>